<feature type="region of interest" description="Disordered" evidence="1">
    <location>
        <begin position="95"/>
        <end position="132"/>
    </location>
</feature>
<protein>
    <submittedName>
        <fullName evidence="2">Uncharacterized protein</fullName>
    </submittedName>
</protein>
<dbReference type="AlphaFoldDB" id="A0AAV8WV98"/>
<accession>A0AAV8WV98</accession>
<evidence type="ECO:0000313" key="2">
    <source>
        <dbReference type="EMBL" id="KAJ8930273.1"/>
    </source>
</evidence>
<feature type="region of interest" description="Disordered" evidence="1">
    <location>
        <begin position="223"/>
        <end position="247"/>
    </location>
</feature>
<evidence type="ECO:0000256" key="1">
    <source>
        <dbReference type="SAM" id="MobiDB-lite"/>
    </source>
</evidence>
<sequence>MPDNQRIYSPKFPKSQSWSIENFNTNESEPKRIIRRFINSAIYVEKPINQMPPLRKKSPICLHSTSESEYTSCETRIQDNGTTKLAVRSYTSPKLTLGSNSEAKNHDLKSKENIESTPKSSTTNSGSDADSQITVKSIKPVLSKLDPDMRISLTSLTTQRTGQIDFTEKEEVLNNWLKRKIQEKKKKEVEEAKIRDAKEKERLIIIEQERENFKKWLAEKKEKEEIKRKNKEREDQERQLKEAEKEKRRVENELCFNMWLRRKKRVAIGTV</sequence>
<comment type="caution">
    <text evidence="2">The sequence shown here is derived from an EMBL/GenBank/DDBJ whole genome shotgun (WGS) entry which is preliminary data.</text>
</comment>
<organism evidence="2 3">
    <name type="scientific">Rhamnusium bicolor</name>
    <dbReference type="NCBI Taxonomy" id="1586634"/>
    <lineage>
        <taxon>Eukaryota</taxon>
        <taxon>Metazoa</taxon>
        <taxon>Ecdysozoa</taxon>
        <taxon>Arthropoda</taxon>
        <taxon>Hexapoda</taxon>
        <taxon>Insecta</taxon>
        <taxon>Pterygota</taxon>
        <taxon>Neoptera</taxon>
        <taxon>Endopterygota</taxon>
        <taxon>Coleoptera</taxon>
        <taxon>Polyphaga</taxon>
        <taxon>Cucujiformia</taxon>
        <taxon>Chrysomeloidea</taxon>
        <taxon>Cerambycidae</taxon>
        <taxon>Lepturinae</taxon>
        <taxon>Rhagiini</taxon>
        <taxon>Rhamnusium</taxon>
    </lineage>
</organism>
<reference evidence="2" key="1">
    <citation type="journal article" date="2023" name="Insect Mol. Biol.">
        <title>Genome sequencing provides insights into the evolution of gene families encoding plant cell wall-degrading enzymes in longhorned beetles.</title>
        <authorList>
            <person name="Shin N.R."/>
            <person name="Okamura Y."/>
            <person name="Kirsch R."/>
            <person name="Pauchet Y."/>
        </authorList>
    </citation>
    <scope>NUCLEOTIDE SEQUENCE</scope>
    <source>
        <strain evidence="2">RBIC_L_NR</strain>
    </source>
</reference>
<feature type="compositionally biased region" description="Polar residues" evidence="1">
    <location>
        <begin position="115"/>
        <end position="132"/>
    </location>
</feature>
<proteinExistence type="predicted"/>
<evidence type="ECO:0000313" key="3">
    <source>
        <dbReference type="Proteomes" id="UP001162156"/>
    </source>
</evidence>
<dbReference type="Proteomes" id="UP001162156">
    <property type="component" value="Unassembled WGS sequence"/>
</dbReference>
<name>A0AAV8WV98_9CUCU</name>
<keyword evidence="3" id="KW-1185">Reference proteome</keyword>
<dbReference type="EMBL" id="JANEYF010004711">
    <property type="protein sequence ID" value="KAJ8930273.1"/>
    <property type="molecule type" value="Genomic_DNA"/>
</dbReference>
<gene>
    <name evidence="2" type="ORF">NQ314_016940</name>
</gene>
<feature type="compositionally biased region" description="Basic and acidic residues" evidence="1">
    <location>
        <begin position="103"/>
        <end position="114"/>
    </location>
</feature>